<dbReference type="InterPro" id="IPR007137">
    <property type="entry name" value="DUF348"/>
</dbReference>
<keyword evidence="7" id="KW-1185">Reference proteome</keyword>
<dbReference type="Pfam" id="PF03990">
    <property type="entry name" value="DUF348"/>
    <property type="match status" value="3"/>
</dbReference>
<evidence type="ECO:0000256" key="3">
    <source>
        <dbReference type="ARBA" id="ARBA00022801"/>
    </source>
</evidence>
<dbReference type="SUPFAM" id="SSF53955">
    <property type="entry name" value="Lysozyme-like"/>
    <property type="match status" value="1"/>
</dbReference>
<dbReference type="Pfam" id="PF07501">
    <property type="entry name" value="G5"/>
    <property type="match status" value="1"/>
</dbReference>
<name>A0A164KZ77_9NOCA</name>
<keyword evidence="4" id="KW-1133">Transmembrane helix</keyword>
<dbReference type="STRING" id="455432.AWN90_38410"/>
<dbReference type="Proteomes" id="UP000076512">
    <property type="component" value="Unassembled WGS sequence"/>
</dbReference>
<keyword evidence="4" id="KW-0812">Transmembrane</keyword>
<comment type="similarity">
    <text evidence="1">Belongs to the transglycosylase family. Rpf subfamily.</text>
</comment>
<evidence type="ECO:0000259" key="5">
    <source>
        <dbReference type="PROSITE" id="PS51109"/>
    </source>
</evidence>
<evidence type="ECO:0000256" key="4">
    <source>
        <dbReference type="SAM" id="Phobius"/>
    </source>
</evidence>
<dbReference type="Gene3D" id="1.10.530.10">
    <property type="match status" value="1"/>
</dbReference>
<dbReference type="Pfam" id="PF06737">
    <property type="entry name" value="Transglycosylas"/>
    <property type="match status" value="1"/>
</dbReference>
<evidence type="ECO:0000256" key="1">
    <source>
        <dbReference type="ARBA" id="ARBA00010830"/>
    </source>
</evidence>
<dbReference type="OrthoDB" id="1404170at2"/>
<reference evidence="6 7" key="1">
    <citation type="submission" date="2016-04" db="EMBL/GenBank/DDBJ databases">
        <authorList>
            <person name="Evans L.H."/>
            <person name="Alamgir A."/>
            <person name="Owens N."/>
            <person name="Weber N.D."/>
            <person name="Virtaneva K."/>
            <person name="Barbian K."/>
            <person name="Babar A."/>
            <person name="Rosenke K."/>
        </authorList>
    </citation>
    <scope>NUCLEOTIDE SEQUENCE [LARGE SCALE GENOMIC DNA]</scope>
    <source>
        <strain evidence="6 7">IFM 0406</strain>
    </source>
</reference>
<comment type="caution">
    <text evidence="6">The sequence shown here is derived from an EMBL/GenBank/DDBJ whole genome shotgun (WGS) entry which is preliminary data.</text>
</comment>
<dbReference type="SMART" id="SM01208">
    <property type="entry name" value="G5"/>
    <property type="match status" value="1"/>
</dbReference>
<gene>
    <name evidence="6" type="ORF">AWN90_38410</name>
</gene>
<accession>A0A164KZ77</accession>
<dbReference type="InterPro" id="IPR010618">
    <property type="entry name" value="RPF"/>
</dbReference>
<dbReference type="PROSITE" id="PS51109">
    <property type="entry name" value="G5"/>
    <property type="match status" value="1"/>
</dbReference>
<protein>
    <submittedName>
        <fullName evidence="6">Resuscitation-promoting factor RpfB</fullName>
    </submittedName>
</protein>
<dbReference type="CDD" id="cd13925">
    <property type="entry name" value="RPF"/>
    <property type="match status" value="1"/>
</dbReference>
<dbReference type="GO" id="GO:0016787">
    <property type="term" value="F:hydrolase activity"/>
    <property type="evidence" value="ECO:0007669"/>
    <property type="project" value="UniProtKB-KW"/>
</dbReference>
<evidence type="ECO:0000256" key="2">
    <source>
        <dbReference type="ARBA" id="ARBA00022729"/>
    </source>
</evidence>
<keyword evidence="2" id="KW-0732">Signal</keyword>
<keyword evidence="4" id="KW-0472">Membrane</keyword>
<keyword evidence="3" id="KW-0378">Hydrolase</keyword>
<proteinExistence type="inferred from homology"/>
<dbReference type="RefSeq" id="WP_067596193.1">
    <property type="nucleotide sequence ID" value="NZ_JABMCZ010000003.1"/>
</dbReference>
<dbReference type="Gene3D" id="2.20.230.10">
    <property type="entry name" value="Resuscitation-promoting factor rpfb"/>
    <property type="match status" value="1"/>
</dbReference>
<dbReference type="InterPro" id="IPR023346">
    <property type="entry name" value="Lysozyme-like_dom_sf"/>
</dbReference>
<evidence type="ECO:0000313" key="7">
    <source>
        <dbReference type="Proteomes" id="UP000076512"/>
    </source>
</evidence>
<sequence length="380" mass="40155">MPDSRTSALRRINSSRSPLLYAAIAAMLVTLIVGAVFAIVDRKTVTVIVDGQKSTLTTMAGDARGVLKAAGFVVHSKDAVSPSAGDSVANGATVTLNRARQVSLTFDGRAKQVWTTGYTVADALSQLQIPSDVFVSPSRPTPLPLEGAAMAVTSPRTVLLSDNGEAAGYVRLAAPTVGELLTVQGTPLVDQDSVVPAANTPLTEGMKITVTRKRVEDRVERVPLDPPENVIEDPTMNMSRTVVENPGKPGVQDVTYAVAIVNGKESSKDPIGNKVIVPAEPKTIRKGAKPGTEVPPVRDGSTWDALAKCESGGNWAINSGNGYYGGIQFDENTWARQGGLRYAPRADLATREEQIAIAEVTRARQGWGAWPACTSRLGIS</sequence>
<evidence type="ECO:0000313" key="6">
    <source>
        <dbReference type="EMBL" id="KZM71873.1"/>
    </source>
</evidence>
<dbReference type="InterPro" id="IPR051933">
    <property type="entry name" value="Resuscitation_pf_RpfB"/>
</dbReference>
<feature type="transmembrane region" description="Helical" evidence="4">
    <location>
        <begin position="20"/>
        <end position="40"/>
    </location>
</feature>
<dbReference type="InterPro" id="IPR011098">
    <property type="entry name" value="G5_dom"/>
</dbReference>
<dbReference type="AlphaFoldDB" id="A0A164KZ77"/>
<dbReference type="PANTHER" id="PTHR39160:SF4">
    <property type="entry name" value="RESUSCITATION-PROMOTING FACTOR RPFB"/>
    <property type="match status" value="1"/>
</dbReference>
<organism evidence="6 7">
    <name type="scientific">Nocardia terpenica</name>
    <dbReference type="NCBI Taxonomy" id="455432"/>
    <lineage>
        <taxon>Bacteria</taxon>
        <taxon>Bacillati</taxon>
        <taxon>Actinomycetota</taxon>
        <taxon>Actinomycetes</taxon>
        <taxon>Mycobacteriales</taxon>
        <taxon>Nocardiaceae</taxon>
        <taxon>Nocardia</taxon>
    </lineage>
</organism>
<feature type="domain" description="G5" evidence="5">
    <location>
        <begin position="210"/>
        <end position="290"/>
    </location>
</feature>
<dbReference type="EMBL" id="LWGR01000011">
    <property type="protein sequence ID" value="KZM71873.1"/>
    <property type="molecule type" value="Genomic_DNA"/>
</dbReference>
<dbReference type="PANTHER" id="PTHR39160">
    <property type="entry name" value="CELL WALL-BINDING PROTEIN YOCH"/>
    <property type="match status" value="1"/>
</dbReference>